<keyword evidence="3" id="KW-0067">ATP-binding</keyword>
<dbReference type="GO" id="GO:0016787">
    <property type="term" value="F:hydrolase activity"/>
    <property type="evidence" value="ECO:0007669"/>
    <property type="project" value="UniProtKB-KW"/>
</dbReference>
<reference evidence="5 6" key="1">
    <citation type="submission" date="2018-09" db="EMBL/GenBank/DDBJ databases">
        <title>Complete genome sequence of the hydrocarbonoclastic bacterium Alcaligenes aquatilis QD168, isolated from a crude-oil polluted marine sediment of Central Chile.</title>
        <authorList>
            <person name="Duran R.E."/>
            <person name="Barra B."/>
            <person name="Salva-Serra F."/>
            <person name="Mendez V."/>
            <person name="Moore E.R.B."/>
            <person name="Seeger M."/>
        </authorList>
    </citation>
    <scope>NUCLEOTIDE SEQUENCE [LARGE SCALE GENOMIC DNA]</scope>
    <source>
        <strain evidence="5 6">QD168</strain>
    </source>
</reference>
<dbReference type="OrthoDB" id="9768696at2"/>
<keyword evidence="1" id="KW-0547">Nucleotide-binding</keyword>
<evidence type="ECO:0000256" key="2">
    <source>
        <dbReference type="ARBA" id="ARBA00022801"/>
    </source>
</evidence>
<dbReference type="KEGG" id="aaqu:D3M96_17385"/>
<feature type="domain" description="Carboxyltransferase" evidence="4">
    <location>
        <begin position="24"/>
        <end position="317"/>
    </location>
</feature>
<dbReference type="Proteomes" id="UP000268070">
    <property type="component" value="Chromosome"/>
</dbReference>
<proteinExistence type="predicted"/>
<organism evidence="5 6">
    <name type="scientific">Alcaligenes aquatilis</name>
    <dbReference type="NCBI Taxonomy" id="323284"/>
    <lineage>
        <taxon>Bacteria</taxon>
        <taxon>Pseudomonadati</taxon>
        <taxon>Pseudomonadota</taxon>
        <taxon>Betaproteobacteria</taxon>
        <taxon>Burkholderiales</taxon>
        <taxon>Alcaligenaceae</taxon>
        <taxon>Alcaligenes</taxon>
    </lineage>
</organism>
<evidence type="ECO:0000256" key="1">
    <source>
        <dbReference type="ARBA" id="ARBA00022741"/>
    </source>
</evidence>
<dbReference type="SUPFAM" id="SSF50891">
    <property type="entry name" value="Cyclophilin-like"/>
    <property type="match status" value="1"/>
</dbReference>
<dbReference type="InterPro" id="IPR029000">
    <property type="entry name" value="Cyclophilin-like_dom_sf"/>
</dbReference>
<keyword evidence="5" id="KW-0808">Transferase</keyword>
<evidence type="ECO:0000259" key="4">
    <source>
        <dbReference type="SMART" id="SM00797"/>
    </source>
</evidence>
<evidence type="ECO:0000256" key="3">
    <source>
        <dbReference type="ARBA" id="ARBA00022840"/>
    </source>
</evidence>
<dbReference type="SMART" id="SM00797">
    <property type="entry name" value="AHS2"/>
    <property type="match status" value="1"/>
</dbReference>
<dbReference type="InterPro" id="IPR003778">
    <property type="entry name" value="CT_A_B"/>
</dbReference>
<accession>A0A3G2HYC1</accession>
<dbReference type="Gene3D" id="2.40.100.10">
    <property type="entry name" value="Cyclophilin-like"/>
    <property type="match status" value="1"/>
</dbReference>
<dbReference type="PANTHER" id="PTHR43309:SF5">
    <property type="entry name" value="5-OXOPROLINASE SUBUNIT C"/>
    <property type="match status" value="1"/>
</dbReference>
<keyword evidence="2" id="KW-0378">Hydrolase</keyword>
<evidence type="ECO:0000313" key="5">
    <source>
        <dbReference type="EMBL" id="AYN22156.1"/>
    </source>
</evidence>
<name>A0A3G2HYC1_9BURK</name>
<dbReference type="NCBIfam" id="TIGR00724">
    <property type="entry name" value="urea_amlyse_rel"/>
    <property type="match status" value="1"/>
</dbReference>
<dbReference type="PANTHER" id="PTHR43309">
    <property type="entry name" value="5-OXOPROLINASE SUBUNIT C"/>
    <property type="match status" value="1"/>
</dbReference>
<sequence length="339" mass="36839">MTVHILKPGMMSSLQDRGRYGHQHLGVSPSGAMDERAHRLAHLLAGNTVAQDLASLEITVQGPSLRFDAPALFVLTGAEMNASLDGQPVAVLRPTLARAGQTLTMQSVKPGQGARSYLSVYGGFQVESLLGSQSTHMRVGLGGFEGRALKKGDQIQLARPLPNQEATLNRLQAVLDELRIYMPAALALAPRERLRVMLDQADLFTDESLKLFQSQSYRISPASERMGYRLEGQPLQRKTAKELLSAPTCFGTIQVPNDGQPIVLMADRQTTGGYPRIGQVASVDLAQIAQRLPGQNLGFEVVSPEQAHALSARQEQAFTRLNDSLEPLRQALEQCVAQV</sequence>
<dbReference type="GO" id="GO:0005524">
    <property type="term" value="F:ATP binding"/>
    <property type="evidence" value="ECO:0007669"/>
    <property type="project" value="UniProtKB-KW"/>
</dbReference>
<evidence type="ECO:0000313" key="6">
    <source>
        <dbReference type="Proteomes" id="UP000268070"/>
    </source>
</evidence>
<dbReference type="InterPro" id="IPR052708">
    <property type="entry name" value="PxpC"/>
</dbReference>
<dbReference type="EMBL" id="CP032153">
    <property type="protein sequence ID" value="AYN22156.1"/>
    <property type="molecule type" value="Genomic_DNA"/>
</dbReference>
<gene>
    <name evidence="5" type="ORF">D3M96_17385</name>
</gene>
<dbReference type="RefSeq" id="WP_121739686.1">
    <property type="nucleotide sequence ID" value="NZ_CP032153.1"/>
</dbReference>
<protein>
    <submittedName>
        <fullName evidence="5">Biotin-dependent carboxyltransferase</fullName>
    </submittedName>
</protein>
<dbReference type="GO" id="GO:0016740">
    <property type="term" value="F:transferase activity"/>
    <property type="evidence" value="ECO:0007669"/>
    <property type="project" value="UniProtKB-KW"/>
</dbReference>
<dbReference type="AlphaFoldDB" id="A0A3G2HYC1"/>
<dbReference type="Pfam" id="PF02626">
    <property type="entry name" value="CT_A_B"/>
    <property type="match status" value="1"/>
</dbReference>